<gene>
    <name evidence="2" type="ORF">GII14_12380</name>
</gene>
<protein>
    <submittedName>
        <fullName evidence="2">Uncharacterized protein</fullName>
    </submittedName>
</protein>
<sequence>MNNTVIFINALSCRGATGTITKSESHALSCKAQTDILPISFVGGLGAVTPVASLLSLAIRQLKRDIERRFLFLTSWRAEPGCTQRHFKHFPIFYQEHDCNSSEQFRLQSAYLFKGFSCDKWQGYRQKSRKFPGGGCLSEYRITNDCFLVWGQKNVSKAQRHKTKVRTFFVRKTLSSRLSSPFQHPSDGIKDYAREMAFMVSPCVGCDAPVPNPG</sequence>
<evidence type="ECO:0000313" key="2">
    <source>
        <dbReference type="EMBL" id="QIJ04864.1"/>
    </source>
</evidence>
<organism evidence="2 3">
    <name type="scientific">Shewanella chilikensis</name>
    <dbReference type="NCBI Taxonomy" id="558541"/>
    <lineage>
        <taxon>Bacteria</taxon>
        <taxon>Pseudomonadati</taxon>
        <taxon>Pseudomonadota</taxon>
        <taxon>Gammaproteobacteria</taxon>
        <taxon>Alteromonadales</taxon>
        <taxon>Shewanellaceae</taxon>
        <taxon>Shewanella</taxon>
    </lineage>
</organism>
<dbReference type="KEGG" id="schk:GII14_12380"/>
<evidence type="ECO:0000256" key="1">
    <source>
        <dbReference type="SAM" id="Phobius"/>
    </source>
</evidence>
<evidence type="ECO:0000313" key="3">
    <source>
        <dbReference type="Proteomes" id="UP000502117"/>
    </source>
</evidence>
<dbReference type="Proteomes" id="UP000502117">
    <property type="component" value="Chromosome"/>
</dbReference>
<keyword evidence="1" id="KW-1133">Transmembrane helix</keyword>
<dbReference type="AlphaFoldDB" id="A0A6G7LT14"/>
<dbReference type="EMBL" id="CP045857">
    <property type="protein sequence ID" value="QIJ04864.1"/>
    <property type="molecule type" value="Genomic_DNA"/>
</dbReference>
<keyword evidence="1" id="KW-0472">Membrane</keyword>
<keyword evidence="1" id="KW-0812">Transmembrane</keyword>
<dbReference type="RefSeq" id="WP_165565150.1">
    <property type="nucleotide sequence ID" value="NZ_CP045857.1"/>
</dbReference>
<name>A0A6G7LT14_9GAMM</name>
<feature type="transmembrane region" description="Helical" evidence="1">
    <location>
        <begin position="36"/>
        <end position="59"/>
    </location>
</feature>
<proteinExistence type="predicted"/>
<reference evidence="2 3" key="1">
    <citation type="submission" date="2019-11" db="EMBL/GenBank/DDBJ databases">
        <title>Complete Genome Sequence of Shewanella chilikensis Strain DC57, Isolated from Corroded Seal Rings at a floating production facility in Australia.</title>
        <authorList>
            <person name="Salgar-Chaparro S.J."/>
            <person name="Castillo-Villamizar G.A."/>
            <person name="Poehlein A."/>
            <person name="Daniel R."/>
            <person name="Machuca L."/>
        </authorList>
    </citation>
    <scope>NUCLEOTIDE SEQUENCE [LARGE SCALE GENOMIC DNA]</scope>
    <source>
        <strain evidence="2 3">DC57</strain>
    </source>
</reference>
<accession>A0A6G7LT14</accession>